<keyword evidence="7" id="KW-1185">Reference proteome</keyword>
<dbReference type="InterPro" id="IPR039448">
    <property type="entry name" value="Beta_helix"/>
</dbReference>
<dbReference type="SUPFAM" id="SSF117074">
    <property type="entry name" value="Hypothetical protein PA1324"/>
    <property type="match status" value="1"/>
</dbReference>
<dbReference type="Pfam" id="PF20009">
    <property type="entry name" value="GEVED"/>
    <property type="match status" value="1"/>
</dbReference>
<evidence type="ECO:0000259" key="3">
    <source>
        <dbReference type="Pfam" id="PF13229"/>
    </source>
</evidence>
<dbReference type="Pfam" id="PF20419">
    <property type="entry name" value="DUF6701"/>
    <property type="match status" value="1"/>
</dbReference>
<feature type="domain" description="GEVED" evidence="4">
    <location>
        <begin position="654"/>
        <end position="738"/>
    </location>
</feature>
<dbReference type="Gene3D" id="2.160.20.10">
    <property type="entry name" value="Single-stranded right-handed beta-helix, Pectin lyase-like"/>
    <property type="match status" value="1"/>
</dbReference>
<dbReference type="Pfam" id="PF13229">
    <property type="entry name" value="Beta_helix"/>
    <property type="match status" value="1"/>
</dbReference>
<dbReference type="InterPro" id="IPR046524">
    <property type="entry name" value="DUF6701"/>
</dbReference>
<evidence type="ECO:0000313" key="6">
    <source>
        <dbReference type="EMBL" id="MBA5761768.1"/>
    </source>
</evidence>
<feature type="chain" id="PRO_5030852900" description="Probable pectate lyase C" evidence="2">
    <location>
        <begin position="21"/>
        <end position="2303"/>
    </location>
</feature>
<accession>A0A7W2IT40</accession>
<evidence type="ECO:0000259" key="4">
    <source>
        <dbReference type="Pfam" id="PF20009"/>
    </source>
</evidence>
<comment type="caution">
    <text evidence="6">The sequence shown here is derived from an EMBL/GenBank/DDBJ whole genome shotgun (WGS) entry which is preliminary data.</text>
</comment>
<dbReference type="InterPro" id="IPR012334">
    <property type="entry name" value="Pectin_lyas_fold"/>
</dbReference>
<dbReference type="SUPFAM" id="SSF51126">
    <property type="entry name" value="Pectin lyase-like"/>
    <property type="match status" value="1"/>
</dbReference>
<dbReference type="EMBL" id="JACFYF010000002">
    <property type="protein sequence ID" value="MBA5761768.1"/>
    <property type="molecule type" value="Genomic_DNA"/>
</dbReference>
<feature type="signal peptide" evidence="2">
    <location>
        <begin position="1"/>
        <end position="20"/>
    </location>
</feature>
<dbReference type="RefSeq" id="WP_182107369.1">
    <property type="nucleotide sequence ID" value="NZ_JACFYF010000002.1"/>
</dbReference>
<protein>
    <recommendedName>
        <fullName evidence="1">Probable pectate lyase C</fullName>
    </recommendedName>
</protein>
<evidence type="ECO:0000256" key="2">
    <source>
        <dbReference type="SAM" id="SignalP"/>
    </source>
</evidence>
<dbReference type="InterPro" id="IPR045474">
    <property type="entry name" value="GEVED"/>
</dbReference>
<dbReference type="Gene3D" id="2.60.120.260">
    <property type="entry name" value="Galactose-binding domain-like"/>
    <property type="match status" value="1"/>
</dbReference>
<dbReference type="Proteomes" id="UP000571701">
    <property type="component" value="Unassembled WGS sequence"/>
</dbReference>
<feature type="domain" description="DUF6701" evidence="5">
    <location>
        <begin position="1703"/>
        <end position="2300"/>
    </location>
</feature>
<gene>
    <name evidence="6" type="ORF">H2O73_05345</name>
</gene>
<dbReference type="InterPro" id="IPR018247">
    <property type="entry name" value="EF_Hand_1_Ca_BS"/>
</dbReference>
<keyword evidence="2" id="KW-0732">Signal</keyword>
<organism evidence="6 7">
    <name type="scientific">Vibrio marinisediminis</name>
    <dbReference type="NCBI Taxonomy" id="2758441"/>
    <lineage>
        <taxon>Bacteria</taxon>
        <taxon>Pseudomonadati</taxon>
        <taxon>Pseudomonadota</taxon>
        <taxon>Gammaproteobacteria</taxon>
        <taxon>Vibrionales</taxon>
        <taxon>Vibrionaceae</taxon>
        <taxon>Vibrio</taxon>
    </lineage>
</organism>
<dbReference type="PROSITE" id="PS00018">
    <property type="entry name" value="EF_HAND_1"/>
    <property type="match status" value="1"/>
</dbReference>
<reference evidence="6 7" key="1">
    <citation type="submission" date="2020-07" db="EMBL/GenBank/DDBJ databases">
        <title>Vibrio marinisediminis sp. nov., isolated from marine sediment.</title>
        <authorList>
            <person name="Ji X."/>
        </authorList>
    </citation>
    <scope>NUCLEOTIDE SEQUENCE [LARGE SCALE GENOMIC DNA]</scope>
    <source>
        <strain evidence="6 7">404</strain>
    </source>
</reference>
<name>A0A7W2IT40_9VIBR</name>
<feature type="domain" description="Right handed beta helix" evidence="3">
    <location>
        <begin position="252"/>
        <end position="358"/>
    </location>
</feature>
<sequence length="2303" mass="254071">MRNQWIVFVLALLVSSYVQADPSKFWVGGYVFEDYNYGGESRDFYPGASGMSTMSLNDIDVVLTNIYYPYQSYSGKTKHDGQFWIKKVPNGTYRLTLPNARPIGNDLDGQLYSERGDCYDCLPVQVWPYVSENYQRTVEVRGQTVYDANIGFSYSVVSNHHDRGVGTLRQFLINTRYLIKGRKHSYLTKEKLRQSGHPYGVDNAIFVNQINDIVLQSKLQIIDTEDTYVDATVRLGGERPLTMRNGRTNPLEGDYGLEIIGSEDIRISGTNWDYFDDAIYINGSDEIELIENSFNHTKDSGVKIVDGEDNIIARNIFNDTVNNETSPHEEAALFIYSGSGNTIEGNAFYYTGTGGEVVGKPFPVASAVRVYYGAEQRISQNTFLDTSGLAIDLRMYHMIGHHSPNDGQYNWGGAVSNHGIDYPILQNVSTDGSATGRVSLFNIDHFTKNCNGSYEDFRIELYKADGQASNNTLEGTAFLGTCSLDNKGNINSCNLDTSRFNDGDSITSIAIDKCGNTSEMGQTVIAGGDGPYDYGDAPNEDLLTGWDDARYEVSKHDDGARHIVTPGVCLLPMAASYCAPHITEEIDAVPSRYATSDAGDDGVVINPNHSELPPFDDESNSPSMRVLVTGYFDQNGVEQPVANQISVRASQAGYVSIWLDKNQDGSWQGFQRNQQFVSEKIVDRLAIHKGDNLIGDINLSAYDVHGESFLRVRYSTDKNAISTPTGMAPDGEVEDYQVWIAAPSLEVAGCEAGLQNGSFERFYQEHDHNGWDTPESSVAGWSIQQLDPKAYPQDYRPPQPRRNHIEFNRYDYYVAAPSSDGSTNVAEMNVYNPTMMYQDIVTKPGDKIRWSFDYSNRTYPNRRDNDQISLLFGSPNSELTENQTIDGQDRWVNHTGVYTVPQGQYVTRIAFRGNLPDSSSSGNIIDNAKFGCELGLDYGDLPRDYRDELSLGYRVVPNLYIGEEAPDVERFAHSSEYAIGDNQAGFNDELTFESPIIIKRQNAVEIKDIKVFNNTGRNAHLRAWIDFDSDKKMSPNEMKDVVVLSRSHMQTISVAWSGNHKWADNTQSTYLRLALGFTDKQVTYGEIEDHLVYITDGDLMPQPGRCDGFVQVKAPEAGNYQYARWVTNKGELDIENINPSLATDEIKVVGLSQADGLTYGVGADNNYACTSGRSMSCQHLFVADQQQGAEFNYLAPIRAAHNGIVIRDRYGNNYTFNKNEVLNTQKRPDHCSRALSPGGDCSRSLSRANSGDVSIDGRYMVIGRGTWHTLVRIDLATGLFDTIQLNNIQGSTPWSADFAFNPKDPTGSYVYALKQDLTQLYRIAIKDVSSSEPAGSFRTIDLQLKLNSSADGKKPVWPVRDADKKLGAGGVAINKGGIMFAMTNGGRHDLDQDGDLSNYERNHPTTALYSIDLEKEEIRFELKGVDKSTTSNDAGGCSIHADYGDVPESLEGGNPARHLGGSEFLKLGNTWSADIGPGHDPEAASDLSDDGVFIRDRATNTIINIAEEPLIPGRSYSIHLDKRGGGYASVWVNWGNDSEWYKVNDLSSGISVPSIPTNHGNRGYLRVRYSSAQVQSPYGEAHDGEVEDHSFEIGNPVKGIEVKAPGSPLTCEVAQYKILLDVDGGQLSEDVNVDVSFDVPPTGCWFNATAFERGNANSQTRCSTGKTILFSKGSNLERTIWVATDSELQNVTLTANAVDVGSDSDSALFSKEGFKIVLYQAPNYYKAGEEFQIQLVRNVALEDQTQCSVDPDYQGDKTFTFRYNKGLEKVLGNLALKGKALNASGEDRTVSFSNGVSEILPASYSESGKLNIEADYLPTEGKLKTSEFSETFTPYALAVRQNYKADDESVVSQFGSAPFVSAGTPFMVEVDAVNKAGIITQNFDGQLSSGSTGYSASIVVPASQSTVTPLLSSPSGLNRQFVSGVLLNKFEYDNVGSIKTRWVVDSYRGESQLKSFLDTSKVTDLANHDVVGYFYPDHYSMTRRYQVPMKHDNGEPWTYFGKPDVDVAFTLQAKSANNRDLSFYDASKLASNELPALADLSFDYGDSTLPACNQSLLVDEQMKSIEFDDTWSNGQWQLPAQPYQFYRDSECKQELADIQLQASVEDNIVGVSVPVYEQGDVTENFAGTAITLGEPIDVRFGRLVIKNASGPINQLFPMAIQTEYWHNNKFAINAWDDATQIGLGNEAELPEVSDIVTEPSVTGQSSPVLIADSMKVDEPKLEAGKTSTVIGADAPGSVLVPMQFSQGVEKWLGYCWEIDNDPSTSAPSKCGSQSSFWQPPKAIATFGVSGGSNNVIYFMERYQ</sequence>
<evidence type="ECO:0000313" key="7">
    <source>
        <dbReference type="Proteomes" id="UP000571701"/>
    </source>
</evidence>
<proteinExistence type="predicted"/>
<evidence type="ECO:0000256" key="1">
    <source>
        <dbReference type="ARBA" id="ARBA00016512"/>
    </source>
</evidence>
<evidence type="ECO:0000259" key="5">
    <source>
        <dbReference type="Pfam" id="PF20419"/>
    </source>
</evidence>
<dbReference type="InterPro" id="IPR011050">
    <property type="entry name" value="Pectin_lyase_fold/virulence"/>
</dbReference>